<feature type="domain" description="Alginate export" evidence="2">
    <location>
        <begin position="22"/>
        <end position="167"/>
    </location>
</feature>
<evidence type="ECO:0000313" key="4">
    <source>
        <dbReference type="Proteomes" id="UP000607559"/>
    </source>
</evidence>
<dbReference type="RefSeq" id="WP_188928903.1">
    <property type="nucleotide sequence ID" value="NZ_BMJC01000001.1"/>
</dbReference>
<keyword evidence="1" id="KW-0732">Signal</keyword>
<dbReference type="Proteomes" id="UP000607559">
    <property type="component" value="Unassembled WGS sequence"/>
</dbReference>
<evidence type="ECO:0000256" key="1">
    <source>
        <dbReference type="SAM" id="SignalP"/>
    </source>
</evidence>
<proteinExistence type="predicted"/>
<dbReference type="AlphaFoldDB" id="A0A8J2U9F5"/>
<dbReference type="Pfam" id="PF13372">
    <property type="entry name" value="Alginate_exp"/>
    <property type="match status" value="1"/>
</dbReference>
<name>A0A8J2U9F5_9BACT</name>
<keyword evidence="4" id="KW-1185">Reference proteome</keyword>
<feature type="chain" id="PRO_5035324483" description="Alginate export domain-containing protein" evidence="1">
    <location>
        <begin position="22"/>
        <end position="506"/>
    </location>
</feature>
<evidence type="ECO:0000259" key="2">
    <source>
        <dbReference type="Pfam" id="PF13372"/>
    </source>
</evidence>
<protein>
    <recommendedName>
        <fullName evidence="2">Alginate export domain-containing protein</fullName>
    </recommendedName>
</protein>
<gene>
    <name evidence="3" type="ORF">GCM10011511_08650</name>
</gene>
<dbReference type="InterPro" id="IPR025388">
    <property type="entry name" value="Alginate_export_dom"/>
</dbReference>
<reference evidence="3" key="2">
    <citation type="submission" date="2020-09" db="EMBL/GenBank/DDBJ databases">
        <authorList>
            <person name="Sun Q."/>
            <person name="Zhou Y."/>
        </authorList>
    </citation>
    <scope>NUCLEOTIDE SEQUENCE</scope>
    <source>
        <strain evidence="3">CGMCC 1.15448</strain>
    </source>
</reference>
<feature type="signal peptide" evidence="1">
    <location>
        <begin position="1"/>
        <end position="21"/>
    </location>
</feature>
<organism evidence="3 4">
    <name type="scientific">Puia dinghuensis</name>
    <dbReference type="NCBI Taxonomy" id="1792502"/>
    <lineage>
        <taxon>Bacteria</taxon>
        <taxon>Pseudomonadati</taxon>
        <taxon>Bacteroidota</taxon>
        <taxon>Chitinophagia</taxon>
        <taxon>Chitinophagales</taxon>
        <taxon>Chitinophagaceae</taxon>
        <taxon>Puia</taxon>
    </lineage>
</organism>
<dbReference type="EMBL" id="BMJC01000001">
    <property type="protein sequence ID" value="GGA87768.1"/>
    <property type="molecule type" value="Genomic_DNA"/>
</dbReference>
<reference evidence="3" key="1">
    <citation type="journal article" date="2014" name="Int. J. Syst. Evol. Microbiol.">
        <title>Complete genome sequence of Corynebacterium casei LMG S-19264T (=DSM 44701T), isolated from a smear-ripened cheese.</title>
        <authorList>
            <consortium name="US DOE Joint Genome Institute (JGI-PGF)"/>
            <person name="Walter F."/>
            <person name="Albersmeier A."/>
            <person name="Kalinowski J."/>
            <person name="Ruckert C."/>
        </authorList>
    </citation>
    <scope>NUCLEOTIDE SEQUENCE</scope>
    <source>
        <strain evidence="3">CGMCC 1.15448</strain>
    </source>
</reference>
<sequence length="506" mass="55919">MHKFITGMSSFLLLSTASVRAQLSLTGQLRTRTEVRNGYGTLETIGSQPAFLTSQRARLNFNYRSSRVIFQASVQDVRVWGADASTINNADGARLGVHEAWAELVLANAHDSSFGKSPVEYFGVRVGRQELVYDDQRLLGNLDWLQQGRRHDAIVFKLLNKGWQADLGVAFNQNTDAFNYNGTTYVPANVPAYIKDSKGNLMAVPAGYLPLMNAAGVSSRTGSPSFVIAPSTNGATQDYKSMQYLYVAKTWGQTRLSGLVFVDEFGKYKLDSVKNIAGTDTGYLYGRHFNQAGVNTRVTGGLMLTTPLDHRKYWRLSAGAYYQAGHDRDGLTLAAYTTTFGLTYVPHLFATTIGWDYVSGNDAFSTSTTNHRFDPLYGTPHKFWGYMDYFYAGTGSATGGLNNPFFKEKYTSTNSRLTVELCYHYFGLAASQKDVKGAQVSKYLGSEVDAVATYGLNKITTLELGVCGMWATHSMEYAKGITPNTARLNASWAYLQVNIRPDFLQK</sequence>
<comment type="caution">
    <text evidence="3">The sequence shown here is derived from an EMBL/GenBank/DDBJ whole genome shotgun (WGS) entry which is preliminary data.</text>
</comment>
<accession>A0A8J2U9F5</accession>
<evidence type="ECO:0000313" key="3">
    <source>
        <dbReference type="EMBL" id="GGA87768.1"/>
    </source>
</evidence>